<comment type="similarity">
    <text evidence="4">Belongs to the cyclic nucleotide phosphodiesterase class-III family.</text>
</comment>
<proteinExistence type="inferred from homology"/>
<evidence type="ECO:0000313" key="6">
    <source>
        <dbReference type="EMBL" id="MDQ7248360.1"/>
    </source>
</evidence>
<dbReference type="Proteomes" id="UP001230156">
    <property type="component" value="Unassembled WGS sequence"/>
</dbReference>
<evidence type="ECO:0000256" key="2">
    <source>
        <dbReference type="ARBA" id="ARBA00022801"/>
    </source>
</evidence>
<gene>
    <name evidence="6" type="ORF">Q8A70_11820</name>
</gene>
<protein>
    <submittedName>
        <fullName evidence="6">Metallophosphoesterase</fullName>
    </submittedName>
</protein>
<comment type="caution">
    <text evidence="6">The sequence shown here is derived from an EMBL/GenBank/DDBJ whole genome shotgun (WGS) entry which is preliminary data.</text>
</comment>
<organism evidence="6 7">
    <name type="scientific">Dongia sedimenti</name>
    <dbReference type="NCBI Taxonomy" id="3064282"/>
    <lineage>
        <taxon>Bacteria</taxon>
        <taxon>Pseudomonadati</taxon>
        <taxon>Pseudomonadota</taxon>
        <taxon>Alphaproteobacteria</taxon>
        <taxon>Rhodospirillales</taxon>
        <taxon>Dongiaceae</taxon>
        <taxon>Dongia</taxon>
    </lineage>
</organism>
<dbReference type="Gene3D" id="3.60.21.10">
    <property type="match status" value="1"/>
</dbReference>
<evidence type="ECO:0000256" key="4">
    <source>
        <dbReference type="ARBA" id="ARBA00025742"/>
    </source>
</evidence>
<keyword evidence="2" id="KW-0378">Hydrolase</keyword>
<name>A0ABU0YKV8_9PROT</name>
<evidence type="ECO:0000256" key="1">
    <source>
        <dbReference type="ARBA" id="ARBA00022723"/>
    </source>
</evidence>
<dbReference type="PANTHER" id="PTHR42988:SF2">
    <property type="entry name" value="CYCLIC NUCLEOTIDE PHOSPHODIESTERASE CBUA0032-RELATED"/>
    <property type="match status" value="1"/>
</dbReference>
<dbReference type="InterPro" id="IPR029052">
    <property type="entry name" value="Metallo-depent_PP-like"/>
</dbReference>
<dbReference type="Pfam" id="PF00149">
    <property type="entry name" value="Metallophos"/>
    <property type="match status" value="1"/>
</dbReference>
<reference evidence="7" key="1">
    <citation type="submission" date="2023-08" db="EMBL/GenBank/DDBJ databases">
        <title>Rhodospirillaceae gen. nov., a novel taxon isolated from the Yangtze River Yuezi River estuary sludge.</title>
        <authorList>
            <person name="Ruan L."/>
        </authorList>
    </citation>
    <scope>NUCLEOTIDE SEQUENCE [LARGE SCALE GENOMIC DNA]</scope>
    <source>
        <strain evidence="7">R-7</strain>
    </source>
</reference>
<keyword evidence="7" id="KW-1185">Reference proteome</keyword>
<evidence type="ECO:0000259" key="5">
    <source>
        <dbReference type="Pfam" id="PF00149"/>
    </source>
</evidence>
<dbReference type="EMBL" id="JAUYVI010000003">
    <property type="protein sequence ID" value="MDQ7248360.1"/>
    <property type="molecule type" value="Genomic_DNA"/>
</dbReference>
<accession>A0ABU0YKV8</accession>
<dbReference type="PANTHER" id="PTHR42988">
    <property type="entry name" value="PHOSPHOHYDROLASE"/>
    <property type="match status" value="1"/>
</dbReference>
<dbReference type="RefSeq" id="WP_379955815.1">
    <property type="nucleotide sequence ID" value="NZ_JAUYVI010000003.1"/>
</dbReference>
<keyword evidence="1" id="KW-0479">Metal-binding</keyword>
<sequence>MRTIVHLSDLHFGRTDPDVVRGACEAVNRIKPDLVVVSGDLTQRARSYQFRAARAFLDRLPKPQIVVPGNHDIPLWNLIARGLRPLRKYRRIVTPDLEPFFADDEIAVLGLNTARSLTIKDGRLNRRQIDVAVARFSAGAPHCVRILVTHHPFDQPEKGDAGDIVGRAVLAMGAIGSRVDLILSGHLHLGRSGSSAVRYPGSGALIVLAGTATSTRMRGEPNAFNLLEVDANALRLQRQEWSPAQGGFVKAAQQDFARSDRGWVERKTT</sequence>
<feature type="domain" description="Calcineurin-like phosphoesterase" evidence="5">
    <location>
        <begin position="3"/>
        <end position="188"/>
    </location>
</feature>
<dbReference type="SUPFAM" id="SSF56300">
    <property type="entry name" value="Metallo-dependent phosphatases"/>
    <property type="match status" value="1"/>
</dbReference>
<evidence type="ECO:0000313" key="7">
    <source>
        <dbReference type="Proteomes" id="UP001230156"/>
    </source>
</evidence>
<evidence type="ECO:0000256" key="3">
    <source>
        <dbReference type="ARBA" id="ARBA00023004"/>
    </source>
</evidence>
<keyword evidence="3" id="KW-0408">Iron</keyword>
<dbReference type="InterPro" id="IPR004843">
    <property type="entry name" value="Calcineurin-like_PHP"/>
</dbReference>
<dbReference type="CDD" id="cd07400">
    <property type="entry name" value="MPP_1"/>
    <property type="match status" value="1"/>
</dbReference>
<dbReference type="InterPro" id="IPR050884">
    <property type="entry name" value="CNP_phosphodiesterase-III"/>
</dbReference>